<comment type="caution">
    <text evidence="1">The sequence shown here is derived from an EMBL/GenBank/DDBJ whole genome shotgun (WGS) entry which is preliminary data.</text>
</comment>
<accession>I2NTV3</accession>
<dbReference type="EMBL" id="AJMT01000082">
    <property type="protein sequence ID" value="EIG29264.1"/>
    <property type="molecule type" value="Genomic_DNA"/>
</dbReference>
<organism evidence="1 2">
    <name type="scientific">Neisseria sicca VK64</name>
    <dbReference type="NCBI Taxonomy" id="1095748"/>
    <lineage>
        <taxon>Bacteria</taxon>
        <taxon>Pseudomonadati</taxon>
        <taxon>Pseudomonadota</taxon>
        <taxon>Betaproteobacteria</taxon>
        <taxon>Neisseriales</taxon>
        <taxon>Neisseriaceae</taxon>
        <taxon>Neisseria</taxon>
    </lineage>
</organism>
<proteinExistence type="predicted"/>
<protein>
    <submittedName>
        <fullName evidence="1">Uncharacterized protein</fullName>
    </submittedName>
</protein>
<dbReference type="Proteomes" id="UP000004473">
    <property type="component" value="Unassembled WGS sequence"/>
</dbReference>
<dbReference type="PATRIC" id="fig|1095748.3.peg.1085"/>
<gene>
    <name evidence="1" type="ORF">HMPREF1051_1599</name>
</gene>
<evidence type="ECO:0000313" key="2">
    <source>
        <dbReference type="Proteomes" id="UP000004473"/>
    </source>
</evidence>
<name>I2NTV3_NEISI</name>
<reference evidence="1 2" key="1">
    <citation type="submission" date="2012-04" db="EMBL/GenBank/DDBJ databases">
        <authorList>
            <person name="Harkins D.M."/>
            <person name="Madupu R."/>
            <person name="Durkin A.S."/>
            <person name="Torralba M."/>
            <person name="Methe B."/>
            <person name="Sutton G.G."/>
            <person name="Nelson K.E."/>
        </authorList>
    </citation>
    <scope>NUCLEOTIDE SEQUENCE [LARGE SCALE GENOMIC DNA]</scope>
    <source>
        <strain evidence="1 2">VK64</strain>
    </source>
</reference>
<evidence type="ECO:0000313" key="1">
    <source>
        <dbReference type="EMBL" id="EIG29264.1"/>
    </source>
</evidence>
<sequence length="77" mass="8829">MNPDCRQHDACMLSAFKSRATCETIRPGDSLDKAWYVLGEPWYEKNGRFFWDDKYGDHVAEIEPDGEKVGKITCLGE</sequence>
<dbReference type="AlphaFoldDB" id="I2NTV3"/>